<proteinExistence type="predicted"/>
<dbReference type="InterPro" id="IPR017850">
    <property type="entry name" value="Alkaline_phosphatase_core_sf"/>
</dbReference>
<evidence type="ECO:0000313" key="1">
    <source>
        <dbReference type="EMBL" id="KHJ84818.1"/>
    </source>
</evidence>
<dbReference type="Pfam" id="PF02995">
    <property type="entry name" value="DUF229"/>
    <property type="match status" value="1"/>
</dbReference>
<dbReference type="OrthoDB" id="5834279at2759"/>
<reference evidence="1 2" key="1">
    <citation type="submission" date="2014-03" db="EMBL/GenBank/DDBJ databases">
        <title>Draft genome of the hookworm Oesophagostomum dentatum.</title>
        <authorList>
            <person name="Mitreva M."/>
        </authorList>
    </citation>
    <scope>NUCLEOTIDE SEQUENCE [LARGE SCALE GENOMIC DNA]</scope>
    <source>
        <strain evidence="1 2">OD-Hann</strain>
    </source>
</reference>
<dbReference type="GO" id="GO:0005615">
    <property type="term" value="C:extracellular space"/>
    <property type="evidence" value="ECO:0007669"/>
    <property type="project" value="TreeGrafter"/>
</dbReference>
<evidence type="ECO:0000313" key="2">
    <source>
        <dbReference type="Proteomes" id="UP000053660"/>
    </source>
</evidence>
<dbReference type="Proteomes" id="UP000053660">
    <property type="component" value="Unassembled WGS sequence"/>
</dbReference>
<accession>A0A0B1SHK4</accession>
<dbReference type="PANTHER" id="PTHR10974">
    <property type="entry name" value="FI08016P-RELATED"/>
    <property type="match status" value="1"/>
</dbReference>
<protein>
    <recommendedName>
        <fullName evidence="3">Sulfatase N-terminal domain-containing protein</fullName>
    </recommendedName>
</protein>
<name>A0A0B1SHK4_OESDE</name>
<evidence type="ECO:0008006" key="3">
    <source>
        <dbReference type="Google" id="ProtNLM"/>
    </source>
</evidence>
<keyword evidence="2" id="KW-1185">Reference proteome</keyword>
<sequence>MREMVDQEPIPADWTYSTYCRKYLDESLYIPVQYRNAGYKTFGAQDYSASLLNFPNCEGLEKREFQHSYRYHGCTKHMVTVDKSFRPFDLLLGMDRRLKIAHEVAPCLKSHNNMLKYLEKFLNSYKGSSKFSLSWVTKLAHDDTGRLYKGDNDLYNFFVKNRQELDNSFLFFLGDHGPRFGKETKTNFGRNEANNPFLYMTVPKSLRNSEMFKVLKEKEYELITPHDIHATLKDILEEQPFSNFADTTYTSFLPASRGSSLLRQFEPGVVRNCKTLPIPFQYCICQYAKVPLE</sequence>
<dbReference type="InterPro" id="IPR004245">
    <property type="entry name" value="DUF229"/>
</dbReference>
<organism evidence="1 2">
    <name type="scientific">Oesophagostomum dentatum</name>
    <name type="common">Nodular worm</name>
    <dbReference type="NCBI Taxonomy" id="61180"/>
    <lineage>
        <taxon>Eukaryota</taxon>
        <taxon>Metazoa</taxon>
        <taxon>Ecdysozoa</taxon>
        <taxon>Nematoda</taxon>
        <taxon>Chromadorea</taxon>
        <taxon>Rhabditida</taxon>
        <taxon>Rhabditina</taxon>
        <taxon>Rhabditomorpha</taxon>
        <taxon>Strongyloidea</taxon>
        <taxon>Strongylidae</taxon>
        <taxon>Oesophagostomum</taxon>
    </lineage>
</organism>
<dbReference type="PANTHER" id="PTHR10974:SF75">
    <property type="entry name" value="SULFATASE DOMAIN-CONTAINING PROTEIN"/>
    <property type="match status" value="1"/>
</dbReference>
<dbReference type="Gene3D" id="3.40.720.10">
    <property type="entry name" value="Alkaline Phosphatase, subunit A"/>
    <property type="match status" value="1"/>
</dbReference>
<dbReference type="SUPFAM" id="SSF53649">
    <property type="entry name" value="Alkaline phosphatase-like"/>
    <property type="match status" value="1"/>
</dbReference>
<gene>
    <name evidence="1" type="ORF">OESDEN_15463</name>
</gene>
<dbReference type="AlphaFoldDB" id="A0A0B1SHK4"/>
<dbReference type="EMBL" id="KN566602">
    <property type="protein sequence ID" value="KHJ84818.1"/>
    <property type="molecule type" value="Genomic_DNA"/>
</dbReference>